<name>A0ABC9TV37_CLOSY</name>
<evidence type="ECO:0000259" key="2">
    <source>
        <dbReference type="Pfam" id="PF14195"/>
    </source>
</evidence>
<proteinExistence type="predicted"/>
<dbReference type="EMBL" id="AWSU01000263">
    <property type="protein sequence ID" value="ERI75268.1"/>
    <property type="molecule type" value="Genomic_DNA"/>
</dbReference>
<evidence type="ECO:0000313" key="3">
    <source>
        <dbReference type="EMBL" id="ERI75268.1"/>
    </source>
</evidence>
<feature type="domain" description="DUF4316" evidence="2">
    <location>
        <begin position="12"/>
        <end position="54"/>
    </location>
</feature>
<dbReference type="InterPro" id="IPR025465">
    <property type="entry name" value="DUF4316"/>
</dbReference>
<dbReference type="Pfam" id="PF14195">
    <property type="entry name" value="DUF4316"/>
    <property type="match status" value="1"/>
</dbReference>
<dbReference type="Proteomes" id="UP000016491">
    <property type="component" value="Unassembled WGS sequence"/>
</dbReference>
<evidence type="ECO:0000256" key="1">
    <source>
        <dbReference type="SAM" id="MobiDB-lite"/>
    </source>
</evidence>
<protein>
    <recommendedName>
        <fullName evidence="2">DUF4316 domain-containing protein</fullName>
    </recommendedName>
</protein>
<gene>
    <name evidence="3" type="ORF">CLOSYM_03333</name>
</gene>
<comment type="caution">
    <text evidence="3">The sequence shown here is derived from an EMBL/GenBank/DDBJ whole genome shotgun (WGS) entry which is preliminary data.</text>
</comment>
<sequence length="68" mass="8082">MRKDRRYFMQEKDNPLKSAELSAEQNYNMIDGVLNNTPPAPVPPELEKPLDKVKEPPHHKRSREREER</sequence>
<organism evidence="3 4">
    <name type="scientific">[Clostridium] symbiosum ATCC 14940</name>
    <dbReference type="NCBI Taxonomy" id="411472"/>
    <lineage>
        <taxon>Bacteria</taxon>
        <taxon>Bacillati</taxon>
        <taxon>Bacillota</taxon>
        <taxon>Clostridia</taxon>
        <taxon>Lachnospirales</taxon>
        <taxon>Lachnospiraceae</taxon>
        <taxon>Otoolea</taxon>
    </lineage>
</organism>
<accession>A0ABC9TV37</accession>
<evidence type="ECO:0000313" key="4">
    <source>
        <dbReference type="Proteomes" id="UP000016491"/>
    </source>
</evidence>
<reference evidence="3 4" key="1">
    <citation type="submission" date="2013-07" db="EMBL/GenBank/DDBJ databases">
        <authorList>
            <person name="Weinstock G."/>
            <person name="Sodergren E."/>
            <person name="Wylie T."/>
            <person name="Fulton L."/>
            <person name="Fulton R."/>
            <person name="Fronick C."/>
            <person name="O'Laughlin M."/>
            <person name="Godfrey J."/>
            <person name="Miner T."/>
            <person name="Herter B."/>
            <person name="Appelbaum E."/>
            <person name="Cordes M."/>
            <person name="Lek S."/>
            <person name="Wollam A."/>
            <person name="Pepin K.H."/>
            <person name="Palsikar V.B."/>
            <person name="Mitreva M."/>
            <person name="Wilson R.K."/>
        </authorList>
    </citation>
    <scope>NUCLEOTIDE SEQUENCE [LARGE SCALE GENOMIC DNA]</scope>
    <source>
        <strain evidence="3 4">ATCC 14940</strain>
    </source>
</reference>
<feature type="region of interest" description="Disordered" evidence="1">
    <location>
        <begin position="31"/>
        <end position="68"/>
    </location>
</feature>
<dbReference type="AlphaFoldDB" id="A0ABC9TV37"/>
<feature type="compositionally biased region" description="Basic and acidic residues" evidence="1">
    <location>
        <begin position="45"/>
        <end position="56"/>
    </location>
</feature>